<evidence type="ECO:0000256" key="3">
    <source>
        <dbReference type="ARBA" id="ARBA00014046"/>
    </source>
</evidence>
<dbReference type="GO" id="GO:0071949">
    <property type="term" value="F:FAD binding"/>
    <property type="evidence" value="ECO:0007669"/>
    <property type="project" value="TreeGrafter"/>
</dbReference>
<keyword evidence="4 8" id="KW-0285">Flavoprotein</keyword>
<dbReference type="Pfam" id="PF00875">
    <property type="entry name" value="DNA_photolyase"/>
    <property type="match status" value="1"/>
</dbReference>
<accession>A0A2G9CF82</accession>
<dbReference type="SUPFAM" id="SSF48173">
    <property type="entry name" value="Cryptochrome/photolyase FAD-binding domain"/>
    <property type="match status" value="1"/>
</dbReference>
<dbReference type="Proteomes" id="UP000231501">
    <property type="component" value="Unassembled WGS sequence"/>
</dbReference>
<reference evidence="12 13" key="1">
    <citation type="submission" date="2017-11" db="EMBL/GenBank/DDBJ databases">
        <title>Draft genome sequence of Mitsuaria sp. HWN-4.</title>
        <authorList>
            <person name="Gundlapally S.R."/>
        </authorList>
    </citation>
    <scope>NUCLEOTIDE SEQUENCE [LARGE SCALE GENOMIC DNA]</scope>
    <source>
        <strain evidence="12 13">HWN-4</strain>
    </source>
</reference>
<dbReference type="GO" id="GO:0009416">
    <property type="term" value="P:response to light stimulus"/>
    <property type="evidence" value="ECO:0007669"/>
    <property type="project" value="TreeGrafter"/>
</dbReference>
<dbReference type="GO" id="GO:0003904">
    <property type="term" value="F:deoxyribodipyrimidine photo-lyase activity"/>
    <property type="evidence" value="ECO:0007669"/>
    <property type="project" value="UniProtKB-EC"/>
</dbReference>
<evidence type="ECO:0000256" key="4">
    <source>
        <dbReference type="ARBA" id="ARBA00022630"/>
    </source>
</evidence>
<feature type="binding site" evidence="8">
    <location>
        <position position="296"/>
    </location>
    <ligand>
        <name>FAD</name>
        <dbReference type="ChEBI" id="CHEBI:57692"/>
    </ligand>
</feature>
<dbReference type="PRINTS" id="PR00147">
    <property type="entry name" value="DNAPHOTLYASE"/>
</dbReference>
<evidence type="ECO:0000256" key="8">
    <source>
        <dbReference type="PIRSR" id="PIRSR602081-1"/>
    </source>
</evidence>
<evidence type="ECO:0000256" key="9">
    <source>
        <dbReference type="PIRSR" id="PIRSR602081-2"/>
    </source>
</evidence>
<feature type="domain" description="Photolyase/cryptochrome alpha/beta" evidence="11">
    <location>
        <begin position="20"/>
        <end position="151"/>
    </location>
</feature>
<feature type="site" description="Electron transfer via tryptophanyl radical" evidence="9">
    <location>
        <position position="330"/>
    </location>
</feature>
<evidence type="ECO:0000313" key="13">
    <source>
        <dbReference type="Proteomes" id="UP000231501"/>
    </source>
</evidence>
<evidence type="ECO:0000256" key="7">
    <source>
        <dbReference type="ARBA" id="ARBA00033999"/>
    </source>
</evidence>
<dbReference type="SUPFAM" id="SSF52425">
    <property type="entry name" value="Cryptochrome/photolyase, N-terminal domain"/>
    <property type="match status" value="1"/>
</dbReference>
<dbReference type="EC" id="4.1.99.3" evidence="2"/>
<feature type="binding site" evidence="8">
    <location>
        <begin position="299"/>
        <end position="306"/>
    </location>
    <ligand>
        <name>FAD</name>
        <dbReference type="ChEBI" id="CHEBI:57692"/>
    </ligand>
</feature>
<dbReference type="PANTHER" id="PTHR11455">
    <property type="entry name" value="CRYPTOCHROME"/>
    <property type="match status" value="1"/>
</dbReference>
<sequence>MTRTSSSPASRTPAPTDGADSALVWFRRDLRADDHAALYHALRRHRRVYCAFVLDTDILDPLPRADRRVAFVLDALRVLDTDLAALAPGAGLIVRHGAPREEIPALAAELGVQALYFNHDDEPDALRRDADVGATLKARGLEVHSFKDHVVFERSELLTGAGKPYGVFTPYKNAWLREITPFFLSSYPVERHASRLATGADVAARRGVPTLADIGFEPAELSAALSGGSAGARRLFDEFLERIDRYGETRDFPAAKGPSYLSTHLRFGTISIRVLAREAWQRGYGSSGPSAGAQTWLSELIWRDFYHQVLHHHPQVTERAFRPEYDRIAWAEGPEADADFDAWCQGRTGYPLVDAAMHQINQTGYMHNRLRMVTASFLIKDLGIDWRRGEAYFAEKLIDFDLAANNGGWQWAASSGCDAQPYFRIFNPVSQSEKFDPDGKFIKRYLPQLSRLPPALIHAPWLARPAELAACGVVLGRDYPEPIVRHETARMATMARYAVVKDRGFAPD</sequence>
<dbReference type="EMBL" id="PEOG01000005">
    <property type="protein sequence ID" value="PIM55091.1"/>
    <property type="molecule type" value="Genomic_DNA"/>
</dbReference>
<evidence type="ECO:0000256" key="6">
    <source>
        <dbReference type="ARBA" id="ARBA00022991"/>
    </source>
</evidence>
<dbReference type="InterPro" id="IPR036155">
    <property type="entry name" value="Crypto/Photolyase_N_sf"/>
</dbReference>
<evidence type="ECO:0000259" key="11">
    <source>
        <dbReference type="PROSITE" id="PS51645"/>
    </source>
</evidence>
<keyword evidence="5 8" id="KW-0274">FAD</keyword>
<dbReference type="AlphaFoldDB" id="A0A2G9CF82"/>
<dbReference type="InterPro" id="IPR005101">
    <property type="entry name" value="Cryptochr/Photolyase_FAD-bd"/>
</dbReference>
<dbReference type="PROSITE" id="PS00691">
    <property type="entry name" value="DNA_PHOTOLYASES_1_2"/>
    <property type="match status" value="1"/>
</dbReference>
<dbReference type="InterPro" id="IPR018394">
    <property type="entry name" value="DNA_photolyase_1_CS_C"/>
</dbReference>
<evidence type="ECO:0000313" key="12">
    <source>
        <dbReference type="EMBL" id="PIM55091.1"/>
    </source>
</evidence>
<comment type="similarity">
    <text evidence="10">Belongs to the DNA photolyase family.</text>
</comment>
<organism evidence="12 13">
    <name type="scientific">Roseateles chitinivorans</name>
    <dbReference type="NCBI Taxonomy" id="2917965"/>
    <lineage>
        <taxon>Bacteria</taxon>
        <taxon>Pseudomonadati</taxon>
        <taxon>Pseudomonadota</taxon>
        <taxon>Betaproteobacteria</taxon>
        <taxon>Burkholderiales</taxon>
        <taxon>Sphaerotilaceae</taxon>
        <taxon>Roseateles</taxon>
    </lineage>
</organism>
<evidence type="ECO:0000256" key="5">
    <source>
        <dbReference type="ARBA" id="ARBA00022827"/>
    </source>
</evidence>
<dbReference type="Gene3D" id="1.10.579.10">
    <property type="entry name" value="DNA Cyclobutane Dipyrimidine Photolyase, subunit A, domain 3"/>
    <property type="match status" value="1"/>
</dbReference>
<dbReference type="InterPro" id="IPR006050">
    <property type="entry name" value="DNA_photolyase_N"/>
</dbReference>
<dbReference type="PROSITE" id="PS51645">
    <property type="entry name" value="PHR_CRY_ALPHA_BETA"/>
    <property type="match status" value="1"/>
</dbReference>
<name>A0A2G9CF82_9BURK</name>
<dbReference type="PANTHER" id="PTHR11455:SF9">
    <property type="entry name" value="CRYPTOCHROME CIRCADIAN CLOCK 5 ISOFORM X1"/>
    <property type="match status" value="1"/>
</dbReference>
<dbReference type="RefSeq" id="WP_099859567.1">
    <property type="nucleotide sequence ID" value="NZ_PEOG01000005.1"/>
</dbReference>
<feature type="site" description="Electron transfer via tryptophanyl radical" evidence="9">
    <location>
        <position position="386"/>
    </location>
</feature>
<dbReference type="GO" id="GO:0003677">
    <property type="term" value="F:DNA binding"/>
    <property type="evidence" value="ECO:0007669"/>
    <property type="project" value="TreeGrafter"/>
</dbReference>
<dbReference type="FunFam" id="1.10.579.10:FF:000003">
    <property type="entry name" value="Deoxyribodipyrimidine photo-lyase"/>
    <property type="match status" value="1"/>
</dbReference>
<dbReference type="InterPro" id="IPR002081">
    <property type="entry name" value="Cryptochrome/DNA_photolyase_1"/>
</dbReference>
<keyword evidence="6 10" id="KW-0157">Chromophore</keyword>
<gene>
    <name evidence="12" type="ORF">CS062_00725</name>
</gene>
<dbReference type="Pfam" id="PF03441">
    <property type="entry name" value="FAD_binding_7"/>
    <property type="match status" value="1"/>
</dbReference>
<comment type="catalytic activity">
    <reaction evidence="7">
        <text>cyclobutadipyrimidine (in DNA) = 2 pyrimidine residues (in DNA).</text>
        <dbReference type="EC" id="4.1.99.3"/>
    </reaction>
</comment>
<proteinExistence type="inferred from homology"/>
<dbReference type="InterPro" id="IPR014729">
    <property type="entry name" value="Rossmann-like_a/b/a_fold"/>
</dbReference>
<evidence type="ECO:0000256" key="1">
    <source>
        <dbReference type="ARBA" id="ARBA00001932"/>
    </source>
</evidence>
<feature type="site" description="Electron transfer via tryptophanyl radical" evidence="9">
    <location>
        <position position="409"/>
    </location>
</feature>
<protein>
    <recommendedName>
        <fullName evidence="3">Deoxyribodipyrimidine photo-lyase</fullName>
        <ecNumber evidence="2">4.1.99.3</ecNumber>
    </recommendedName>
</protein>
<comment type="cofactor">
    <cofactor evidence="1">
        <name>(6R)-5,10-methylene-5,6,7,8-tetrahydrofolate</name>
        <dbReference type="ChEBI" id="CHEBI:15636"/>
    </cofactor>
</comment>
<dbReference type="GO" id="GO:0000719">
    <property type="term" value="P:photoreactive repair"/>
    <property type="evidence" value="ECO:0007669"/>
    <property type="project" value="UniProtKB-ARBA"/>
</dbReference>
<keyword evidence="12" id="KW-0456">Lyase</keyword>
<dbReference type="Gene3D" id="3.40.50.620">
    <property type="entry name" value="HUPs"/>
    <property type="match status" value="1"/>
</dbReference>
<dbReference type="OrthoDB" id="9772484at2"/>
<evidence type="ECO:0000256" key="10">
    <source>
        <dbReference type="RuleBase" id="RU004182"/>
    </source>
</evidence>
<evidence type="ECO:0000256" key="2">
    <source>
        <dbReference type="ARBA" id="ARBA00013149"/>
    </source>
</evidence>
<keyword evidence="13" id="KW-1185">Reference proteome</keyword>
<dbReference type="InterPro" id="IPR036134">
    <property type="entry name" value="Crypto/Photolyase_FAD-like_sf"/>
</dbReference>
<comment type="cofactor">
    <cofactor evidence="8">
        <name>FAD</name>
        <dbReference type="ChEBI" id="CHEBI:57692"/>
    </cofactor>
    <text evidence="8">Binds 1 FAD per subunit.</text>
</comment>
<feature type="binding site" evidence="8">
    <location>
        <begin position="399"/>
        <end position="401"/>
    </location>
    <ligand>
        <name>FAD</name>
        <dbReference type="ChEBI" id="CHEBI:57692"/>
    </ligand>
</feature>
<dbReference type="Gene3D" id="1.25.40.80">
    <property type="match status" value="1"/>
</dbReference>
<comment type="caution">
    <text evidence="12">The sequence shown here is derived from an EMBL/GenBank/DDBJ whole genome shotgun (WGS) entry which is preliminary data.</text>
</comment>
<feature type="binding site" evidence="8">
    <location>
        <position position="246"/>
    </location>
    <ligand>
        <name>FAD</name>
        <dbReference type="ChEBI" id="CHEBI:57692"/>
    </ligand>
</feature>